<dbReference type="Gene3D" id="3.40.50.1220">
    <property type="entry name" value="TPP-binding domain"/>
    <property type="match status" value="1"/>
</dbReference>
<comment type="caution">
    <text evidence="6">The sequence shown here is derived from an EMBL/GenBank/DDBJ whole genome shotgun (WGS) entry which is preliminary data.</text>
</comment>
<organism evidence="6 7">
    <name type="scientific">Microvirga aerophila</name>
    <dbReference type="NCBI Taxonomy" id="670291"/>
    <lineage>
        <taxon>Bacteria</taxon>
        <taxon>Pseudomonadati</taxon>
        <taxon>Pseudomonadota</taxon>
        <taxon>Alphaproteobacteria</taxon>
        <taxon>Hyphomicrobiales</taxon>
        <taxon>Methylobacteriaceae</taxon>
        <taxon>Microvirga</taxon>
    </lineage>
</organism>
<dbReference type="InterPro" id="IPR029035">
    <property type="entry name" value="DHS-like_NAD/FAD-binding_dom"/>
</dbReference>
<evidence type="ECO:0000256" key="4">
    <source>
        <dbReference type="PROSITE-ProRule" id="PRU00236"/>
    </source>
</evidence>
<dbReference type="Pfam" id="PF02146">
    <property type="entry name" value="SIR2"/>
    <property type="match status" value="1"/>
</dbReference>
<dbReference type="InterPro" id="IPR003000">
    <property type="entry name" value="Sirtuin"/>
</dbReference>
<evidence type="ECO:0000256" key="2">
    <source>
        <dbReference type="ARBA" id="ARBA00022679"/>
    </source>
</evidence>
<keyword evidence="3" id="KW-0520">NAD</keyword>
<dbReference type="GO" id="GO:0070403">
    <property type="term" value="F:NAD+ binding"/>
    <property type="evidence" value="ECO:0007669"/>
    <property type="project" value="InterPro"/>
</dbReference>
<sequence>MSILMGYITVMTDSLATSIATLQEMVHAADVVVGFTGAGISTESGVPDFRSPNSPWMRNRPIPFDVFVQSLDARREAWRRKFIMDDLYRDARPSQGHLGIAALIASGRMPAVITQNIDGLHQASGLADHQVIELHGNGTYAKCLQCGRRYELGWVRACFEASGDPPDCEACGGIIKSATISFGQAMPEDPVRRAQNLTLNCDLCLVVGSSLVVYPAAAFPVIAKENGAKLVIINREPTPLDGIADHVIRAEIGLVLSAFIPRN</sequence>
<proteinExistence type="predicted"/>
<keyword evidence="4" id="KW-0862">Zinc</keyword>
<dbReference type="EMBL" id="BJYU01000004">
    <property type="protein sequence ID" value="GEO12987.1"/>
    <property type="molecule type" value="Genomic_DNA"/>
</dbReference>
<keyword evidence="2" id="KW-0808">Transferase</keyword>
<dbReference type="SUPFAM" id="SSF52467">
    <property type="entry name" value="DHS-like NAD/FAD-binding domain"/>
    <property type="match status" value="1"/>
</dbReference>
<dbReference type="PANTHER" id="PTHR11085:SF4">
    <property type="entry name" value="NAD-DEPENDENT PROTEIN DEACYLASE"/>
    <property type="match status" value="1"/>
</dbReference>
<dbReference type="EC" id="2.3.1.286" evidence="1"/>
<evidence type="ECO:0000256" key="1">
    <source>
        <dbReference type="ARBA" id="ARBA00012928"/>
    </source>
</evidence>
<keyword evidence="4" id="KW-0479">Metal-binding</keyword>
<dbReference type="AlphaFoldDB" id="A0A512BM90"/>
<feature type="binding site" evidence="4">
    <location>
        <position position="171"/>
    </location>
    <ligand>
        <name>Zn(2+)</name>
        <dbReference type="ChEBI" id="CHEBI:29105"/>
    </ligand>
</feature>
<feature type="domain" description="Deacetylase sirtuin-type" evidence="5">
    <location>
        <begin position="12"/>
        <end position="263"/>
    </location>
</feature>
<dbReference type="PANTHER" id="PTHR11085">
    <property type="entry name" value="NAD-DEPENDENT PROTEIN DEACYLASE SIRTUIN-5, MITOCHONDRIAL-RELATED"/>
    <property type="match status" value="1"/>
</dbReference>
<name>A0A512BM90_9HYPH</name>
<evidence type="ECO:0000256" key="3">
    <source>
        <dbReference type="ARBA" id="ARBA00023027"/>
    </source>
</evidence>
<evidence type="ECO:0000259" key="5">
    <source>
        <dbReference type="PROSITE" id="PS50305"/>
    </source>
</evidence>
<dbReference type="InterPro" id="IPR050134">
    <property type="entry name" value="NAD-dep_sirtuin_deacylases"/>
</dbReference>
<dbReference type="PROSITE" id="PS50305">
    <property type="entry name" value="SIRTUIN"/>
    <property type="match status" value="1"/>
</dbReference>
<keyword evidence="7" id="KW-1185">Reference proteome</keyword>
<feature type="active site" description="Proton acceptor" evidence="4">
    <location>
        <position position="135"/>
    </location>
</feature>
<dbReference type="InterPro" id="IPR026590">
    <property type="entry name" value="Ssirtuin_cat_dom"/>
</dbReference>
<evidence type="ECO:0000313" key="6">
    <source>
        <dbReference type="EMBL" id="GEO12987.1"/>
    </source>
</evidence>
<dbReference type="GO" id="GO:0017136">
    <property type="term" value="F:histone deacetylase activity, NAD-dependent"/>
    <property type="evidence" value="ECO:0007669"/>
    <property type="project" value="TreeGrafter"/>
</dbReference>
<feature type="binding site" evidence="4">
    <location>
        <position position="168"/>
    </location>
    <ligand>
        <name>Zn(2+)</name>
        <dbReference type="ChEBI" id="CHEBI:29105"/>
    </ligand>
</feature>
<dbReference type="CDD" id="cd01407">
    <property type="entry name" value="SIR2-fam"/>
    <property type="match status" value="1"/>
</dbReference>
<dbReference type="Gene3D" id="2.20.28.200">
    <property type="match status" value="1"/>
</dbReference>
<dbReference type="GO" id="GO:0046872">
    <property type="term" value="F:metal ion binding"/>
    <property type="evidence" value="ECO:0007669"/>
    <property type="project" value="UniProtKB-KW"/>
</dbReference>
<gene>
    <name evidence="6" type="primary">cobB1</name>
    <name evidence="6" type="ORF">MAE02_06830</name>
</gene>
<feature type="binding site" evidence="4">
    <location>
        <position position="143"/>
    </location>
    <ligand>
        <name>Zn(2+)</name>
        <dbReference type="ChEBI" id="CHEBI:29105"/>
    </ligand>
</feature>
<reference evidence="6 7" key="1">
    <citation type="submission" date="2019-07" db="EMBL/GenBank/DDBJ databases">
        <title>Whole genome shotgun sequence of Microvirga aerophila NBRC 106136.</title>
        <authorList>
            <person name="Hosoyama A."/>
            <person name="Uohara A."/>
            <person name="Ohji S."/>
            <person name="Ichikawa N."/>
        </authorList>
    </citation>
    <scope>NUCLEOTIDE SEQUENCE [LARGE SCALE GENOMIC DNA]</scope>
    <source>
        <strain evidence="6 7">NBRC 106136</strain>
    </source>
</reference>
<accession>A0A512BM90</accession>
<protein>
    <recommendedName>
        <fullName evidence="1">protein acetyllysine N-acetyltransferase</fullName>
        <ecNumber evidence="1">2.3.1.286</ecNumber>
    </recommendedName>
</protein>
<feature type="binding site" evidence="4">
    <location>
        <position position="146"/>
    </location>
    <ligand>
        <name>Zn(2+)</name>
        <dbReference type="ChEBI" id="CHEBI:29105"/>
    </ligand>
</feature>
<dbReference type="Proteomes" id="UP000321085">
    <property type="component" value="Unassembled WGS sequence"/>
</dbReference>
<evidence type="ECO:0000313" key="7">
    <source>
        <dbReference type="Proteomes" id="UP000321085"/>
    </source>
</evidence>